<dbReference type="InterPro" id="IPR000086">
    <property type="entry name" value="NUDIX_hydrolase_dom"/>
</dbReference>
<dbReference type="GO" id="GO:0016787">
    <property type="term" value="F:hydrolase activity"/>
    <property type="evidence" value="ECO:0007669"/>
    <property type="project" value="UniProtKB-KW"/>
</dbReference>
<dbReference type="PROSITE" id="PS00893">
    <property type="entry name" value="NUDIX_BOX"/>
    <property type="match status" value="1"/>
</dbReference>
<dbReference type="InterPro" id="IPR020084">
    <property type="entry name" value="NUDIX_hydrolase_CS"/>
</dbReference>
<keyword evidence="1" id="KW-0378">Hydrolase</keyword>
<dbReference type="PANTHER" id="PTHR10885">
    <property type="entry name" value="ISOPENTENYL-DIPHOSPHATE DELTA-ISOMERASE"/>
    <property type="match status" value="1"/>
</dbReference>
<reference evidence="3" key="1">
    <citation type="submission" date="2020-05" db="EMBL/GenBank/DDBJ databases">
        <authorList>
            <person name="Chiriac C."/>
            <person name="Salcher M."/>
            <person name="Ghai R."/>
            <person name="Kavagutti S V."/>
        </authorList>
    </citation>
    <scope>NUCLEOTIDE SEQUENCE</scope>
</reference>
<proteinExistence type="predicted"/>
<evidence type="ECO:0000256" key="1">
    <source>
        <dbReference type="ARBA" id="ARBA00022801"/>
    </source>
</evidence>
<dbReference type="EMBL" id="CAEZYR010000116">
    <property type="protein sequence ID" value="CAB4762677.1"/>
    <property type="molecule type" value="Genomic_DNA"/>
</dbReference>
<feature type="domain" description="Nudix hydrolase" evidence="2">
    <location>
        <begin position="42"/>
        <end position="178"/>
    </location>
</feature>
<name>A0A6J6UW57_9ZZZZ</name>
<dbReference type="Pfam" id="PF00293">
    <property type="entry name" value="NUDIX"/>
    <property type="match status" value="1"/>
</dbReference>
<evidence type="ECO:0000259" key="2">
    <source>
        <dbReference type="PROSITE" id="PS51462"/>
    </source>
</evidence>
<dbReference type="Gene3D" id="3.90.79.10">
    <property type="entry name" value="Nucleoside Triphosphate Pyrophosphohydrolase"/>
    <property type="match status" value="1"/>
</dbReference>
<dbReference type="PROSITE" id="PS51462">
    <property type="entry name" value="NUDIX"/>
    <property type="match status" value="1"/>
</dbReference>
<dbReference type="SUPFAM" id="SSF55811">
    <property type="entry name" value="Nudix"/>
    <property type="match status" value="1"/>
</dbReference>
<sequence length="179" mass="19643">MPEAGHQAGRRLSTADEDVEIVDLDGEPISVITRGAMRAANLRHRATYIVVAAPDGAVLVHQRAAWKDIWPSRWDVAFGGICAVAETWLDAAGRELAEEAGVEVNPDRFVDLGPVRFESFETRVVGRVYQVEHTGPFSFADGEVVASQWVPRRELSAFASRYLLCADSEAVVLPRLASR</sequence>
<gene>
    <name evidence="3" type="ORF">UFOPK2754_02521</name>
</gene>
<accession>A0A6J6UW57</accession>
<dbReference type="AlphaFoldDB" id="A0A6J6UW57"/>
<dbReference type="PANTHER" id="PTHR10885:SF0">
    <property type="entry name" value="ISOPENTENYL-DIPHOSPHATE DELTA-ISOMERASE"/>
    <property type="match status" value="1"/>
</dbReference>
<evidence type="ECO:0000313" key="3">
    <source>
        <dbReference type="EMBL" id="CAB4762677.1"/>
    </source>
</evidence>
<protein>
    <submittedName>
        <fullName evidence="3">Unannotated protein</fullName>
    </submittedName>
</protein>
<dbReference type="InterPro" id="IPR015797">
    <property type="entry name" value="NUDIX_hydrolase-like_dom_sf"/>
</dbReference>
<organism evidence="3">
    <name type="scientific">freshwater metagenome</name>
    <dbReference type="NCBI Taxonomy" id="449393"/>
    <lineage>
        <taxon>unclassified sequences</taxon>
        <taxon>metagenomes</taxon>
        <taxon>ecological metagenomes</taxon>
    </lineage>
</organism>